<comment type="similarity">
    <text evidence="6">Belongs to the HSP33 family.</text>
</comment>
<evidence type="ECO:0000256" key="5">
    <source>
        <dbReference type="ARBA" id="ARBA00023284"/>
    </source>
</evidence>
<evidence type="ECO:0000313" key="7">
    <source>
        <dbReference type="EMBL" id="WOV87650.1"/>
    </source>
</evidence>
<keyword evidence="1 6" id="KW-0963">Cytoplasm</keyword>
<dbReference type="Gene3D" id="3.90.1280.10">
    <property type="entry name" value="HSP33 redox switch-like"/>
    <property type="match status" value="1"/>
</dbReference>
<dbReference type="RefSeq" id="WP_317967962.1">
    <property type="nucleotide sequence ID" value="NZ_CP129118.1"/>
</dbReference>
<comment type="subcellular location">
    <subcellularLocation>
        <location evidence="6">Cytoplasm</location>
    </subcellularLocation>
</comment>
<sequence>MSDYLLKALAFDGTIRAYAVNSTDTVGEAQEKHMVWPTATAALGRTITAGLMMGAMLKGDDKLTVKVDGNGPAGPIVVDVNAFGEVRGYITNPQTHFELSEKGKLDVRRAVGTEGMLTVVKDLGLRDFFTGQVPLVSGEIAEDFTQYFVVSEQVPSAVALGVLVNPDNSVKAAGGFILQVMPGATDETITILEQKMAAIEPISSMIDRGLTPEQILVEALGEGNVDVLEKMDVKFHCNCSKERFGNAIIGLGEKEIQDMISEDGQAQVECHFCNEKYLFTKEELEGFIDEIRTQS</sequence>
<dbReference type="HAMAP" id="MF_00117">
    <property type="entry name" value="HslO"/>
    <property type="match status" value="1"/>
</dbReference>
<keyword evidence="2 6" id="KW-0862">Zinc</keyword>
<evidence type="ECO:0000256" key="2">
    <source>
        <dbReference type="ARBA" id="ARBA00022833"/>
    </source>
</evidence>
<dbReference type="SUPFAM" id="SSF118352">
    <property type="entry name" value="HSP33 redox switch-like"/>
    <property type="match status" value="1"/>
</dbReference>
<feature type="disulfide bond" description="Redox-active" evidence="6">
    <location>
        <begin position="270"/>
        <end position="273"/>
    </location>
</feature>
<evidence type="ECO:0000313" key="8">
    <source>
        <dbReference type="Proteomes" id="UP001303902"/>
    </source>
</evidence>
<dbReference type="EMBL" id="CP129118">
    <property type="protein sequence ID" value="WOV87650.1"/>
    <property type="molecule type" value="Genomic_DNA"/>
</dbReference>
<keyword evidence="3 6" id="KW-1015">Disulfide bond</keyword>
<dbReference type="PIRSF" id="PIRSF005261">
    <property type="entry name" value="Heat_shock_Hsp33"/>
    <property type="match status" value="1"/>
</dbReference>
<evidence type="ECO:0000256" key="4">
    <source>
        <dbReference type="ARBA" id="ARBA00023186"/>
    </source>
</evidence>
<name>A0ABZ0L6A4_9BACL</name>
<dbReference type="SUPFAM" id="SSF64397">
    <property type="entry name" value="Hsp33 domain"/>
    <property type="match status" value="1"/>
</dbReference>
<keyword evidence="4 6" id="KW-0143">Chaperone</keyword>
<protein>
    <recommendedName>
        <fullName evidence="6">33 kDa chaperonin</fullName>
    </recommendedName>
    <alternativeName>
        <fullName evidence="6">Heat shock protein 33 homolog</fullName>
        <shortName evidence="6">HSP33</shortName>
    </alternativeName>
</protein>
<keyword evidence="8" id="KW-1185">Reference proteome</keyword>
<organism evidence="7 8">
    <name type="scientific">Sporosarcina oncorhynchi</name>
    <dbReference type="NCBI Taxonomy" id="3056444"/>
    <lineage>
        <taxon>Bacteria</taxon>
        <taxon>Bacillati</taxon>
        <taxon>Bacillota</taxon>
        <taxon>Bacilli</taxon>
        <taxon>Bacillales</taxon>
        <taxon>Caryophanaceae</taxon>
        <taxon>Sporosarcina</taxon>
    </lineage>
</organism>
<dbReference type="PANTHER" id="PTHR30111:SF1">
    <property type="entry name" value="33 KDA CHAPERONIN"/>
    <property type="match status" value="1"/>
</dbReference>
<evidence type="ECO:0000256" key="3">
    <source>
        <dbReference type="ARBA" id="ARBA00023157"/>
    </source>
</evidence>
<feature type="disulfide bond" description="Redox-active" evidence="6">
    <location>
        <begin position="237"/>
        <end position="239"/>
    </location>
</feature>
<evidence type="ECO:0000256" key="1">
    <source>
        <dbReference type="ARBA" id="ARBA00022490"/>
    </source>
</evidence>
<keyword evidence="5 6" id="KW-0676">Redox-active center</keyword>
<comment type="PTM">
    <text evidence="6">Under oxidizing conditions two disulfide bonds are formed involving the reactive cysteines. Under reducing conditions zinc is bound to the reactive cysteines and the protein is inactive.</text>
</comment>
<gene>
    <name evidence="6 7" type="primary">hslO</name>
    <name evidence="7" type="ORF">QWT69_00490</name>
</gene>
<dbReference type="CDD" id="cd00498">
    <property type="entry name" value="Hsp33"/>
    <property type="match status" value="1"/>
</dbReference>
<dbReference type="InterPro" id="IPR016153">
    <property type="entry name" value="Heat_shock_Hsp33_N"/>
</dbReference>
<dbReference type="Proteomes" id="UP001303902">
    <property type="component" value="Chromosome"/>
</dbReference>
<reference evidence="7 8" key="1">
    <citation type="submission" date="2023-06" db="EMBL/GenBank/DDBJ databases">
        <title>Sporosarcina sp. nov., isolated from Korean tranditional fermented seafood 'Jeotgal'.</title>
        <authorList>
            <person name="Yang A.I."/>
            <person name="Shin N.-R."/>
        </authorList>
    </citation>
    <scope>NUCLEOTIDE SEQUENCE [LARGE SCALE GENOMIC DNA]</scope>
    <source>
        <strain evidence="7 8">T2O-4</strain>
    </source>
</reference>
<dbReference type="Gene3D" id="3.55.30.10">
    <property type="entry name" value="Hsp33 domain"/>
    <property type="match status" value="1"/>
</dbReference>
<dbReference type="NCBIfam" id="NF001033">
    <property type="entry name" value="PRK00114.1"/>
    <property type="match status" value="1"/>
</dbReference>
<dbReference type="InterPro" id="IPR016154">
    <property type="entry name" value="Heat_shock_Hsp33_C"/>
</dbReference>
<dbReference type="Pfam" id="PF01430">
    <property type="entry name" value="HSP33"/>
    <property type="match status" value="1"/>
</dbReference>
<evidence type="ECO:0000256" key="6">
    <source>
        <dbReference type="HAMAP-Rule" id="MF_00117"/>
    </source>
</evidence>
<dbReference type="PANTHER" id="PTHR30111">
    <property type="entry name" value="33 KDA CHAPERONIN"/>
    <property type="match status" value="1"/>
</dbReference>
<proteinExistence type="inferred from homology"/>
<accession>A0ABZ0L6A4</accession>
<comment type="function">
    <text evidence="6">Redox regulated molecular chaperone. Protects both thermally unfolding and oxidatively damaged proteins from irreversible aggregation. Plays an important role in the bacterial defense system toward oxidative stress.</text>
</comment>
<dbReference type="InterPro" id="IPR000397">
    <property type="entry name" value="Heat_shock_Hsp33"/>
</dbReference>